<accession>A0ACB9RWJ1</accession>
<evidence type="ECO:0000313" key="1">
    <source>
        <dbReference type="EMBL" id="KAI4383460.1"/>
    </source>
</evidence>
<reference evidence="2" key="1">
    <citation type="journal article" date="2023" name="Front. Plant Sci.">
        <title>Chromosomal-level genome assembly of Melastoma candidum provides insights into trichome evolution.</title>
        <authorList>
            <person name="Zhong Y."/>
            <person name="Wu W."/>
            <person name="Sun C."/>
            <person name="Zou P."/>
            <person name="Liu Y."/>
            <person name="Dai S."/>
            <person name="Zhou R."/>
        </authorList>
    </citation>
    <scope>NUCLEOTIDE SEQUENCE [LARGE SCALE GENOMIC DNA]</scope>
</reference>
<comment type="caution">
    <text evidence="1">The sequence shown here is derived from an EMBL/GenBank/DDBJ whole genome shotgun (WGS) entry which is preliminary data.</text>
</comment>
<organism evidence="1 2">
    <name type="scientific">Melastoma candidum</name>
    <dbReference type="NCBI Taxonomy" id="119954"/>
    <lineage>
        <taxon>Eukaryota</taxon>
        <taxon>Viridiplantae</taxon>
        <taxon>Streptophyta</taxon>
        <taxon>Embryophyta</taxon>
        <taxon>Tracheophyta</taxon>
        <taxon>Spermatophyta</taxon>
        <taxon>Magnoliopsida</taxon>
        <taxon>eudicotyledons</taxon>
        <taxon>Gunneridae</taxon>
        <taxon>Pentapetalae</taxon>
        <taxon>rosids</taxon>
        <taxon>malvids</taxon>
        <taxon>Myrtales</taxon>
        <taxon>Melastomataceae</taxon>
        <taxon>Melastomatoideae</taxon>
        <taxon>Melastomateae</taxon>
        <taxon>Melastoma</taxon>
    </lineage>
</organism>
<proteinExistence type="predicted"/>
<sequence>MEQLSPRFLFDLVMDDLGLFSNPSFNASLALEIHSLSSGSKLTSHSPVADESKQIIKNDPSVEARPIPGPTIRPKTEIIFYPDQGLLSQPSMSNPRMISFGEIYPSGECYGTDCSELTPDEMEELFKERSISIYSKSKKRTLGRMPLHAKDHVSAERKRREKLSRLFIDLSAMIPGLKKLDKASVLKEAIKYMKELKDRVKALEEDLTMISVKRAQLESDDGSSDSVAPLSDGSNRRLPEVVGRVLDKLVLLQIHLEKGHSSTVSILNGIEKLNLTILSHSILPFGNSIVCVTVVSEMDADFSLTIQDLVKNLRRALISSPKHSFDFSTSHFSFPSFS</sequence>
<keyword evidence="2" id="KW-1185">Reference proteome</keyword>
<protein>
    <submittedName>
        <fullName evidence="1">Uncharacterized protein</fullName>
    </submittedName>
</protein>
<dbReference type="EMBL" id="CM042882">
    <property type="protein sequence ID" value="KAI4383460.1"/>
    <property type="molecule type" value="Genomic_DNA"/>
</dbReference>
<dbReference type="Proteomes" id="UP001057402">
    <property type="component" value="Chromosome 3"/>
</dbReference>
<name>A0ACB9RWJ1_9MYRT</name>
<evidence type="ECO:0000313" key="2">
    <source>
        <dbReference type="Proteomes" id="UP001057402"/>
    </source>
</evidence>
<gene>
    <name evidence="1" type="ORF">MLD38_009294</name>
</gene>